<dbReference type="InterPro" id="IPR038874">
    <property type="entry name" value="TMEM253"/>
</dbReference>
<dbReference type="GO" id="GO:0016020">
    <property type="term" value="C:membrane"/>
    <property type="evidence" value="ECO:0007669"/>
    <property type="project" value="UniProtKB-SubCell"/>
</dbReference>
<dbReference type="Proteomes" id="UP000823561">
    <property type="component" value="Chromosome 11"/>
</dbReference>
<evidence type="ECO:0000313" key="6">
    <source>
        <dbReference type="EMBL" id="KAG5273092.1"/>
    </source>
</evidence>
<accession>A0AAV6GGI0</accession>
<dbReference type="AlphaFoldDB" id="A0AAV6GGI0"/>
<sequence>MRSETVTKNLHVDLQLTDTKMSQNMFQEGLYQVFFKEQPRPKPRTRSLLTSSNQTEVKEIRLARWFGAIVNVRLLITGVVQLLGAVACILSTISLSCLSFNCSITMTTPLWASLFYIFCGCLAIEMQRKPTKIKAMILMGLTVLCFLLGLVALLTFTLKHTKPATVQQRAGLYVLKGSSILFMLLCLLASLYTFLVTWRGLQRYSASYRQDYTSVLQEPDDPTGPLLDRDEFSL</sequence>
<proteinExistence type="predicted"/>
<dbReference type="EMBL" id="JADWDJ010000011">
    <property type="protein sequence ID" value="KAG5273092.1"/>
    <property type="molecule type" value="Genomic_DNA"/>
</dbReference>
<comment type="subcellular location">
    <subcellularLocation>
        <location evidence="1">Membrane</location>
        <topology evidence="1">Multi-pass membrane protein</topology>
    </subcellularLocation>
</comment>
<feature type="transmembrane region" description="Helical" evidence="5">
    <location>
        <begin position="74"/>
        <end position="96"/>
    </location>
</feature>
<name>A0AAV6GGI0_9TELE</name>
<dbReference type="InterPro" id="IPR007237">
    <property type="entry name" value="CD20-like"/>
</dbReference>
<evidence type="ECO:0000313" key="7">
    <source>
        <dbReference type="Proteomes" id="UP000823561"/>
    </source>
</evidence>
<reference evidence="6" key="1">
    <citation type="submission" date="2020-10" db="EMBL/GenBank/DDBJ databases">
        <title>Chromosome-scale genome assembly of the Allis shad, Alosa alosa.</title>
        <authorList>
            <person name="Margot Z."/>
            <person name="Christophe K."/>
            <person name="Cabau C."/>
            <person name="Louis A."/>
            <person name="Berthelot C."/>
            <person name="Parey E."/>
            <person name="Roest Crollius H."/>
            <person name="Montfort J."/>
            <person name="Robinson-Rechavi M."/>
            <person name="Bucao C."/>
            <person name="Bouchez O."/>
            <person name="Gislard M."/>
            <person name="Lluch J."/>
            <person name="Milhes M."/>
            <person name="Lampietro C."/>
            <person name="Lopez Roques C."/>
            <person name="Donnadieu C."/>
            <person name="Braasch I."/>
            <person name="Desvignes T."/>
            <person name="Postlethwait J."/>
            <person name="Bobe J."/>
            <person name="Guiguen Y."/>
        </authorList>
    </citation>
    <scope>NUCLEOTIDE SEQUENCE</scope>
    <source>
        <strain evidence="6">M-15738</strain>
        <tissue evidence="6">Blood</tissue>
    </source>
</reference>
<comment type="caution">
    <text evidence="6">The sequence shown here is derived from an EMBL/GenBank/DDBJ whole genome shotgun (WGS) entry which is preliminary data.</text>
</comment>
<organism evidence="6 7">
    <name type="scientific">Alosa alosa</name>
    <name type="common">allis shad</name>
    <dbReference type="NCBI Taxonomy" id="278164"/>
    <lineage>
        <taxon>Eukaryota</taxon>
        <taxon>Metazoa</taxon>
        <taxon>Chordata</taxon>
        <taxon>Craniata</taxon>
        <taxon>Vertebrata</taxon>
        <taxon>Euteleostomi</taxon>
        <taxon>Actinopterygii</taxon>
        <taxon>Neopterygii</taxon>
        <taxon>Teleostei</taxon>
        <taxon>Clupei</taxon>
        <taxon>Clupeiformes</taxon>
        <taxon>Clupeoidei</taxon>
        <taxon>Clupeidae</taxon>
        <taxon>Alosa</taxon>
    </lineage>
</organism>
<feature type="transmembrane region" description="Helical" evidence="5">
    <location>
        <begin position="178"/>
        <end position="198"/>
    </location>
</feature>
<evidence type="ECO:0000256" key="2">
    <source>
        <dbReference type="ARBA" id="ARBA00022692"/>
    </source>
</evidence>
<dbReference type="PANTHER" id="PTHR37359">
    <property type="entry name" value="TRANSMEMBRANE PROTEIN 253"/>
    <property type="match status" value="1"/>
</dbReference>
<dbReference type="Pfam" id="PF04103">
    <property type="entry name" value="CD20"/>
    <property type="match status" value="1"/>
</dbReference>
<evidence type="ECO:0000256" key="4">
    <source>
        <dbReference type="ARBA" id="ARBA00023136"/>
    </source>
</evidence>
<protein>
    <submittedName>
        <fullName evidence="6">Uncharacterized protein</fullName>
    </submittedName>
</protein>
<evidence type="ECO:0000256" key="5">
    <source>
        <dbReference type="SAM" id="Phobius"/>
    </source>
</evidence>
<feature type="transmembrane region" description="Helical" evidence="5">
    <location>
        <begin position="136"/>
        <end position="158"/>
    </location>
</feature>
<keyword evidence="7" id="KW-1185">Reference proteome</keyword>
<evidence type="ECO:0000256" key="1">
    <source>
        <dbReference type="ARBA" id="ARBA00004141"/>
    </source>
</evidence>
<dbReference type="PANTHER" id="PTHR37359:SF1">
    <property type="entry name" value="TRANSMEMBRANE PROTEIN 253"/>
    <property type="match status" value="1"/>
</dbReference>
<keyword evidence="3 5" id="KW-1133">Transmembrane helix</keyword>
<keyword evidence="4 5" id="KW-0472">Membrane</keyword>
<keyword evidence="2 5" id="KW-0812">Transmembrane</keyword>
<gene>
    <name evidence="6" type="ORF">AALO_G00147560</name>
</gene>
<feature type="transmembrane region" description="Helical" evidence="5">
    <location>
        <begin position="108"/>
        <end position="124"/>
    </location>
</feature>
<evidence type="ECO:0000256" key="3">
    <source>
        <dbReference type="ARBA" id="ARBA00022989"/>
    </source>
</evidence>